<dbReference type="PANTHER" id="PTHR24114:SF2">
    <property type="entry name" value="F-BOX DOMAIN-CONTAINING PROTEIN-RELATED"/>
    <property type="match status" value="1"/>
</dbReference>
<dbReference type="AlphaFoldDB" id="A0A9P6SYI7"/>
<dbReference type="InterPro" id="IPR001611">
    <property type="entry name" value="Leu-rich_rpt"/>
</dbReference>
<dbReference type="Gene3D" id="3.80.10.10">
    <property type="entry name" value="Ribonuclease Inhibitor"/>
    <property type="match status" value="1"/>
</dbReference>
<proteinExistence type="predicted"/>
<dbReference type="EMBL" id="JAAAID010001070">
    <property type="protein sequence ID" value="KAG0011895.1"/>
    <property type="molecule type" value="Genomic_DNA"/>
</dbReference>
<evidence type="ECO:0008006" key="4">
    <source>
        <dbReference type="Google" id="ProtNLM"/>
    </source>
</evidence>
<dbReference type="PANTHER" id="PTHR24114">
    <property type="entry name" value="LEUCINE RICH REPEAT FAMILY PROTEIN"/>
    <property type="match status" value="1"/>
</dbReference>
<evidence type="ECO:0000256" key="1">
    <source>
        <dbReference type="SAM" id="Coils"/>
    </source>
</evidence>
<evidence type="ECO:0000313" key="3">
    <source>
        <dbReference type="Proteomes" id="UP000703661"/>
    </source>
</evidence>
<comment type="caution">
    <text evidence="2">The sequence shown here is derived from an EMBL/GenBank/DDBJ whole genome shotgun (WGS) entry which is preliminary data.</text>
</comment>
<dbReference type="SMART" id="SM00368">
    <property type="entry name" value="LRR_RI"/>
    <property type="match status" value="2"/>
</dbReference>
<accession>A0A9P6SYI7</accession>
<organism evidence="2 3">
    <name type="scientific">Entomortierella chlamydospora</name>
    <dbReference type="NCBI Taxonomy" id="101097"/>
    <lineage>
        <taxon>Eukaryota</taxon>
        <taxon>Fungi</taxon>
        <taxon>Fungi incertae sedis</taxon>
        <taxon>Mucoromycota</taxon>
        <taxon>Mortierellomycotina</taxon>
        <taxon>Mortierellomycetes</taxon>
        <taxon>Mortierellales</taxon>
        <taxon>Mortierellaceae</taxon>
        <taxon>Entomortierella</taxon>
    </lineage>
</organism>
<sequence>MAEQQFQSFRLADTIEEVCVRTLNTTAETDDSSFYMSLQDIQDVFPNALRFKLNGHPIPFLADPDVNRIQPWRIAFYRDEILDVITGTPLFSGQNSQGLPLSSTNLVESSDSSLVSRNFKQAEMIKSDLALSLEKHMAESKEYSQEVIQTQKQITTLLLEAKEKDDKVLALQLEAKEKDDKMILMQNQMLDLQNQALDRLAILQKHAHAILVQNFELHEYPIPRLFIILPVDQSKWNPTKILENKFRFHFLCECGDHTVEASKSSQNQIHIAKHEGYEIRNGTEFFRKYGKYMLILMRALKMGMQSVSISVPHIPIQQLLDAGIEFSISYMEALSVEYPGLNSFNTIDDYEGLEGADLRQLGTFLQINDQDRKLGNLYRITIETGHVKWVCIDHFRSTYKEKEQMAFADTVAVNGGNYDSQLGRVTIELRSRIRAEEFFNALAKARHVYDLDITFPSDCTRTDLEAFEKALKKSSVSVLRLDLQLFQASTASKLFSTSTRYEILVRIMEHTSMKMIHIVLSKDFIKLHNLQPKRSAHLHKLSFEMALESVGSSDLQAFVNSFKANATLTILNLSHNWIGKEGAQALSEALKTNTTLTTLNLAFNKIGYVRAQALSEALKTSRCVTYF</sequence>
<feature type="coiled-coil region" evidence="1">
    <location>
        <begin position="133"/>
        <end position="195"/>
    </location>
</feature>
<dbReference type="Pfam" id="PF13516">
    <property type="entry name" value="LRR_6"/>
    <property type="match status" value="2"/>
</dbReference>
<gene>
    <name evidence="2" type="ORF">BGZ80_000354</name>
</gene>
<keyword evidence="1" id="KW-0175">Coiled coil</keyword>
<dbReference type="InterPro" id="IPR032675">
    <property type="entry name" value="LRR_dom_sf"/>
</dbReference>
<name>A0A9P6SYI7_9FUNG</name>
<dbReference type="InterPro" id="IPR052394">
    <property type="entry name" value="LRR-containing"/>
</dbReference>
<dbReference type="Proteomes" id="UP000703661">
    <property type="component" value="Unassembled WGS sequence"/>
</dbReference>
<keyword evidence="3" id="KW-1185">Reference proteome</keyword>
<evidence type="ECO:0000313" key="2">
    <source>
        <dbReference type="EMBL" id="KAG0011895.1"/>
    </source>
</evidence>
<dbReference type="SUPFAM" id="SSF52047">
    <property type="entry name" value="RNI-like"/>
    <property type="match status" value="1"/>
</dbReference>
<reference evidence="2" key="1">
    <citation type="journal article" date="2020" name="Fungal Divers.">
        <title>Resolving the Mortierellaceae phylogeny through synthesis of multi-gene phylogenetics and phylogenomics.</title>
        <authorList>
            <person name="Vandepol N."/>
            <person name="Liber J."/>
            <person name="Desiro A."/>
            <person name="Na H."/>
            <person name="Kennedy M."/>
            <person name="Barry K."/>
            <person name="Grigoriev I.V."/>
            <person name="Miller A.N."/>
            <person name="O'Donnell K."/>
            <person name="Stajich J.E."/>
            <person name="Bonito G."/>
        </authorList>
    </citation>
    <scope>NUCLEOTIDE SEQUENCE</scope>
    <source>
        <strain evidence="2">NRRL 2769</strain>
    </source>
</reference>
<protein>
    <recommendedName>
        <fullName evidence="4">Leucine rich repeat protein</fullName>
    </recommendedName>
</protein>